<evidence type="ECO:0000313" key="3">
    <source>
        <dbReference type="EMBL" id="GGD31880.1"/>
    </source>
</evidence>
<dbReference type="InterPro" id="IPR002656">
    <property type="entry name" value="Acyl_transf_3_dom"/>
</dbReference>
<dbReference type="GO" id="GO:0016020">
    <property type="term" value="C:membrane"/>
    <property type="evidence" value="ECO:0007669"/>
    <property type="project" value="TreeGrafter"/>
</dbReference>
<dbReference type="EMBL" id="BMJJ01000010">
    <property type="protein sequence ID" value="GGD31880.1"/>
    <property type="molecule type" value="Genomic_DNA"/>
</dbReference>
<dbReference type="PANTHER" id="PTHR23028:SF53">
    <property type="entry name" value="ACYL_TRANSF_3 DOMAIN-CONTAINING PROTEIN"/>
    <property type="match status" value="1"/>
</dbReference>
<keyword evidence="1" id="KW-0812">Transmembrane</keyword>
<dbReference type="PANTHER" id="PTHR23028">
    <property type="entry name" value="ACETYLTRANSFERASE"/>
    <property type="match status" value="1"/>
</dbReference>
<dbReference type="Pfam" id="PF01757">
    <property type="entry name" value="Acyl_transf_3"/>
    <property type="match status" value="1"/>
</dbReference>
<feature type="transmembrane region" description="Helical" evidence="1">
    <location>
        <begin position="120"/>
        <end position="148"/>
    </location>
</feature>
<feature type="transmembrane region" description="Helical" evidence="1">
    <location>
        <begin position="194"/>
        <end position="213"/>
    </location>
</feature>
<dbReference type="GO" id="GO:0009103">
    <property type="term" value="P:lipopolysaccharide biosynthetic process"/>
    <property type="evidence" value="ECO:0007669"/>
    <property type="project" value="TreeGrafter"/>
</dbReference>
<dbReference type="Proteomes" id="UP000613160">
    <property type="component" value="Unassembled WGS sequence"/>
</dbReference>
<reference evidence="3" key="1">
    <citation type="journal article" date="2014" name="Int. J. Syst. Evol. Microbiol.">
        <title>Complete genome sequence of Corynebacterium casei LMG S-19264T (=DSM 44701T), isolated from a smear-ripened cheese.</title>
        <authorList>
            <consortium name="US DOE Joint Genome Institute (JGI-PGF)"/>
            <person name="Walter F."/>
            <person name="Albersmeier A."/>
            <person name="Kalinowski J."/>
            <person name="Ruckert C."/>
        </authorList>
    </citation>
    <scope>NUCLEOTIDE SEQUENCE</scope>
    <source>
        <strain evidence="3">CGMCC 1.15493</strain>
    </source>
</reference>
<dbReference type="GO" id="GO:0016747">
    <property type="term" value="F:acyltransferase activity, transferring groups other than amino-acyl groups"/>
    <property type="evidence" value="ECO:0007669"/>
    <property type="project" value="InterPro"/>
</dbReference>
<proteinExistence type="predicted"/>
<feature type="transmembrane region" description="Helical" evidence="1">
    <location>
        <begin position="371"/>
        <end position="389"/>
    </location>
</feature>
<feature type="transmembrane region" description="Helical" evidence="1">
    <location>
        <begin position="220"/>
        <end position="236"/>
    </location>
</feature>
<dbReference type="RefSeq" id="WP_188853829.1">
    <property type="nucleotide sequence ID" value="NZ_BMJJ01000010.1"/>
</dbReference>
<name>A0A916Y5P3_9HYPH</name>
<organism evidence="3 4">
    <name type="scientific">Aureimonas glaciei</name>
    <dbReference type="NCBI Taxonomy" id="1776957"/>
    <lineage>
        <taxon>Bacteria</taxon>
        <taxon>Pseudomonadati</taxon>
        <taxon>Pseudomonadota</taxon>
        <taxon>Alphaproteobacteria</taxon>
        <taxon>Hyphomicrobiales</taxon>
        <taxon>Aurantimonadaceae</taxon>
        <taxon>Aureimonas</taxon>
    </lineage>
</organism>
<protein>
    <recommendedName>
        <fullName evidence="2">Acyltransferase 3 domain-containing protein</fullName>
    </recommendedName>
</protein>
<evidence type="ECO:0000259" key="2">
    <source>
        <dbReference type="Pfam" id="PF01757"/>
    </source>
</evidence>
<evidence type="ECO:0000256" key="1">
    <source>
        <dbReference type="SAM" id="Phobius"/>
    </source>
</evidence>
<keyword evidence="1" id="KW-0472">Membrane</keyword>
<evidence type="ECO:0000313" key="4">
    <source>
        <dbReference type="Proteomes" id="UP000613160"/>
    </source>
</evidence>
<comment type="caution">
    <text evidence="3">The sequence shown here is derived from an EMBL/GenBank/DDBJ whole genome shotgun (WGS) entry which is preliminary data.</text>
</comment>
<accession>A0A916Y5P3</accession>
<keyword evidence="1" id="KW-1133">Transmembrane helix</keyword>
<feature type="domain" description="Acyltransferase 3" evidence="2">
    <location>
        <begin position="32"/>
        <end position="389"/>
    </location>
</feature>
<feature type="transmembrane region" description="Helical" evidence="1">
    <location>
        <begin position="328"/>
        <end position="351"/>
    </location>
</feature>
<feature type="transmembrane region" description="Helical" evidence="1">
    <location>
        <begin position="81"/>
        <end position="99"/>
    </location>
</feature>
<sequence length="408" mass="44471">MTAADRAAPSGGADTYPAAALDDVRNPAFASFLDMARWMAAVIVLLGHLRDPLFLGYGAVAAADRTVPVMIWYFVTGWFGEAVIVFFVLSGYLVGGLSLGKMQGQRFDLRAYAIDRFTRLYLPFLPAVLLTVLLDAVGGSAFAAAGLYDGTQPMLAEKLRFGPLVALATPENFAGTLAMLQHFVLPPYGSNQPLWTIAAEFWFYVVFGCAAWLTARGRAGGRVLPLVVLIAVFLLLGSRFPYYLGLWTIGMASALIPWRWLERPLPALALFLAVLVAARLNVALLQQGTFALPIRDYGVALAFAWLLVSMRGLRSPLLQRMAGFNRVVAGFSFSLYLVHFPLLLFLLGALHRTGWFPGIATGYAPTDPQGLLAYALVAAASLVFAWVFAQATEARTHSARTWLKTRLR</sequence>
<dbReference type="AlphaFoldDB" id="A0A916Y5P3"/>
<keyword evidence="4" id="KW-1185">Reference proteome</keyword>
<reference evidence="3" key="2">
    <citation type="submission" date="2020-09" db="EMBL/GenBank/DDBJ databases">
        <authorList>
            <person name="Sun Q."/>
            <person name="Zhou Y."/>
        </authorList>
    </citation>
    <scope>NUCLEOTIDE SEQUENCE</scope>
    <source>
        <strain evidence="3">CGMCC 1.15493</strain>
    </source>
</reference>
<gene>
    <name evidence="3" type="ORF">GCM10011335_38680</name>
</gene>
<dbReference type="InterPro" id="IPR050879">
    <property type="entry name" value="Acyltransferase_3"/>
</dbReference>
<feature type="transmembrane region" description="Helical" evidence="1">
    <location>
        <begin position="265"/>
        <end position="284"/>
    </location>
</feature>